<sequence>MSSSTATWADESARPVALVTGGSGGIGRVILQELLDADWNVALAGTDQTKITAAALDVSDEHRDRVSAHVVNVREQASCETLAAEVGERHGRLDALVNNAGVMVRKNALDTSVDDWDYVLSTNLTGAFLMSKACYPLLKESRNGSIVSISSTHAILAAHGSIAYSVSKAGISHLTRLLALEWAGVGIRVNAVGPTVVPSPMTDDVLADPAYRQRKFAAIPLGRPIEPEHVAAAVSYLISPAAGSTTGQTLIIDGGESLA</sequence>
<dbReference type="InterPro" id="IPR020904">
    <property type="entry name" value="Sc_DH/Rdtase_CS"/>
</dbReference>
<dbReference type="EMBL" id="JASATX010000003">
    <property type="protein sequence ID" value="MDI2099145.1"/>
    <property type="molecule type" value="Genomic_DNA"/>
</dbReference>
<evidence type="ECO:0000256" key="1">
    <source>
        <dbReference type="ARBA" id="ARBA00006484"/>
    </source>
</evidence>
<comment type="similarity">
    <text evidence="1">Belongs to the short-chain dehydrogenases/reductases (SDR) family.</text>
</comment>
<keyword evidence="5" id="KW-1185">Reference proteome</keyword>
<dbReference type="GO" id="GO:0016491">
    <property type="term" value="F:oxidoreductase activity"/>
    <property type="evidence" value="ECO:0007669"/>
    <property type="project" value="UniProtKB-KW"/>
</dbReference>
<dbReference type="FunFam" id="3.40.50.720:FF:000084">
    <property type="entry name" value="Short-chain dehydrogenase reductase"/>
    <property type="match status" value="1"/>
</dbReference>
<reference evidence="4 5" key="1">
    <citation type="submission" date="2023-04" db="EMBL/GenBank/DDBJ databases">
        <title>Klugiella caeni sp. nov. isolated from the sludge of biochemical tank.</title>
        <authorList>
            <person name="Geng K."/>
        </authorList>
    </citation>
    <scope>NUCLEOTIDE SEQUENCE [LARGE SCALE GENOMIC DNA]</scope>
    <source>
        <strain evidence="4 5">YN-L-19</strain>
    </source>
</reference>
<keyword evidence="2 4" id="KW-0560">Oxidoreductase</keyword>
<protein>
    <submittedName>
        <fullName evidence="4">SDR family oxidoreductase</fullName>
        <ecNumber evidence="4">1.-.-.-</ecNumber>
    </submittedName>
</protein>
<dbReference type="PRINTS" id="PR00080">
    <property type="entry name" value="SDRFAMILY"/>
</dbReference>
<dbReference type="PANTHER" id="PTHR43639">
    <property type="entry name" value="OXIDOREDUCTASE, SHORT-CHAIN DEHYDROGENASE/REDUCTASE FAMILY (AFU_ORTHOLOGUE AFUA_5G02870)"/>
    <property type="match status" value="1"/>
</dbReference>
<evidence type="ECO:0000259" key="3">
    <source>
        <dbReference type="SMART" id="SM00822"/>
    </source>
</evidence>
<dbReference type="SUPFAM" id="SSF51735">
    <property type="entry name" value="NAD(P)-binding Rossmann-fold domains"/>
    <property type="match status" value="1"/>
</dbReference>
<gene>
    <name evidence="4" type="ORF">QF206_09250</name>
</gene>
<dbReference type="PANTHER" id="PTHR43639:SF9">
    <property type="entry name" value="BLL5898 PROTEIN"/>
    <property type="match status" value="1"/>
</dbReference>
<dbReference type="AlphaFoldDB" id="A0AAW6TAR1"/>
<dbReference type="SMART" id="SM00822">
    <property type="entry name" value="PKS_KR"/>
    <property type="match status" value="1"/>
</dbReference>
<dbReference type="InterPro" id="IPR057326">
    <property type="entry name" value="KR_dom"/>
</dbReference>
<dbReference type="PROSITE" id="PS00061">
    <property type="entry name" value="ADH_SHORT"/>
    <property type="match status" value="1"/>
</dbReference>
<dbReference type="Pfam" id="PF13561">
    <property type="entry name" value="adh_short_C2"/>
    <property type="match status" value="1"/>
</dbReference>
<proteinExistence type="inferred from homology"/>
<comment type="caution">
    <text evidence="4">The sequence shown here is derived from an EMBL/GenBank/DDBJ whole genome shotgun (WGS) entry which is preliminary data.</text>
</comment>
<evidence type="ECO:0000313" key="5">
    <source>
        <dbReference type="Proteomes" id="UP001321506"/>
    </source>
</evidence>
<evidence type="ECO:0000256" key="2">
    <source>
        <dbReference type="ARBA" id="ARBA00023002"/>
    </source>
</evidence>
<dbReference type="InterPro" id="IPR002347">
    <property type="entry name" value="SDR_fam"/>
</dbReference>
<dbReference type="InterPro" id="IPR036291">
    <property type="entry name" value="NAD(P)-bd_dom_sf"/>
</dbReference>
<dbReference type="PRINTS" id="PR00081">
    <property type="entry name" value="GDHRDH"/>
</dbReference>
<accession>A0AAW6TAR1</accession>
<name>A0AAW6TAR1_9MICO</name>
<dbReference type="EC" id="1.-.-.-" evidence="4"/>
<feature type="domain" description="Ketoreductase" evidence="3">
    <location>
        <begin position="15"/>
        <end position="195"/>
    </location>
</feature>
<evidence type="ECO:0000313" key="4">
    <source>
        <dbReference type="EMBL" id="MDI2099145.1"/>
    </source>
</evidence>
<dbReference type="Proteomes" id="UP001321506">
    <property type="component" value="Unassembled WGS sequence"/>
</dbReference>
<dbReference type="CDD" id="cd05233">
    <property type="entry name" value="SDR_c"/>
    <property type="match status" value="1"/>
</dbReference>
<dbReference type="RefSeq" id="WP_281488926.1">
    <property type="nucleotide sequence ID" value="NZ_JASATX010000003.1"/>
</dbReference>
<organism evidence="4 5">
    <name type="scientific">Ruicaihuangia caeni</name>
    <dbReference type="NCBI Taxonomy" id="3042517"/>
    <lineage>
        <taxon>Bacteria</taxon>
        <taxon>Bacillati</taxon>
        <taxon>Actinomycetota</taxon>
        <taxon>Actinomycetes</taxon>
        <taxon>Micrococcales</taxon>
        <taxon>Microbacteriaceae</taxon>
        <taxon>Ruicaihuangia</taxon>
    </lineage>
</organism>
<dbReference type="Gene3D" id="3.40.50.720">
    <property type="entry name" value="NAD(P)-binding Rossmann-like Domain"/>
    <property type="match status" value="1"/>
</dbReference>